<dbReference type="GO" id="GO:0004417">
    <property type="term" value="F:hydroxyethylthiazole kinase activity"/>
    <property type="evidence" value="ECO:0007669"/>
    <property type="project" value="UniProtKB-UniRule"/>
</dbReference>
<dbReference type="NCBIfam" id="NF006830">
    <property type="entry name" value="PRK09355.1"/>
    <property type="match status" value="1"/>
</dbReference>
<comment type="cofactor">
    <cofactor evidence="2 11">
        <name>Mg(2+)</name>
        <dbReference type="ChEBI" id="CHEBI:18420"/>
    </cofactor>
</comment>
<evidence type="ECO:0000256" key="3">
    <source>
        <dbReference type="ARBA" id="ARBA00004868"/>
    </source>
</evidence>
<dbReference type="HAMAP" id="MF_00228">
    <property type="entry name" value="Thz_kinase"/>
    <property type="match status" value="1"/>
</dbReference>
<dbReference type="InterPro" id="IPR000417">
    <property type="entry name" value="Hyethyz_kinase"/>
</dbReference>
<feature type="binding site" evidence="11">
    <location>
        <position position="166"/>
    </location>
    <ligand>
        <name>ATP</name>
        <dbReference type="ChEBI" id="CHEBI:30616"/>
    </ligand>
</feature>
<keyword evidence="7 11" id="KW-0418">Kinase</keyword>
<dbReference type="Pfam" id="PF02110">
    <property type="entry name" value="HK"/>
    <property type="match status" value="1"/>
</dbReference>
<dbReference type="GO" id="GO:0009229">
    <property type="term" value="P:thiamine diphosphate biosynthetic process"/>
    <property type="evidence" value="ECO:0007669"/>
    <property type="project" value="UniProtKB-UniRule"/>
</dbReference>
<comment type="function">
    <text evidence="11">Catalyzes the phosphorylation of the hydroxyl group of 4-methyl-5-beta-hydroxyethylthiazole (THZ).</text>
</comment>
<dbReference type="CDD" id="cd01170">
    <property type="entry name" value="THZ_kinase"/>
    <property type="match status" value="1"/>
</dbReference>
<feature type="binding site" evidence="11">
    <location>
        <position position="46"/>
    </location>
    <ligand>
        <name>substrate</name>
    </ligand>
</feature>
<dbReference type="GO" id="GO:0009228">
    <property type="term" value="P:thiamine biosynthetic process"/>
    <property type="evidence" value="ECO:0007669"/>
    <property type="project" value="UniProtKB-KW"/>
</dbReference>
<evidence type="ECO:0000256" key="10">
    <source>
        <dbReference type="ARBA" id="ARBA00022977"/>
    </source>
</evidence>
<feature type="binding site" evidence="11">
    <location>
        <position position="121"/>
    </location>
    <ligand>
        <name>ATP</name>
        <dbReference type="ChEBI" id="CHEBI:30616"/>
    </ligand>
</feature>
<evidence type="ECO:0000313" key="12">
    <source>
        <dbReference type="EMBL" id="KXZ58870.1"/>
    </source>
</evidence>
<dbReference type="RefSeq" id="WP_062020407.1">
    <property type="nucleotide sequence ID" value="NZ_LQQC01000008.1"/>
</dbReference>
<dbReference type="GO" id="GO:0005524">
    <property type="term" value="F:ATP binding"/>
    <property type="evidence" value="ECO:0007669"/>
    <property type="project" value="UniProtKB-UniRule"/>
</dbReference>
<evidence type="ECO:0000256" key="8">
    <source>
        <dbReference type="ARBA" id="ARBA00022840"/>
    </source>
</evidence>
<comment type="similarity">
    <text evidence="11">Belongs to the Thz kinase family.</text>
</comment>
<keyword evidence="4 11" id="KW-0808">Transferase</keyword>
<comment type="catalytic activity">
    <reaction evidence="1 11">
        <text>5-(2-hydroxyethyl)-4-methylthiazole + ATP = 4-methyl-5-(2-phosphooxyethyl)-thiazole + ADP + H(+)</text>
        <dbReference type="Rhea" id="RHEA:24212"/>
        <dbReference type="ChEBI" id="CHEBI:15378"/>
        <dbReference type="ChEBI" id="CHEBI:17957"/>
        <dbReference type="ChEBI" id="CHEBI:30616"/>
        <dbReference type="ChEBI" id="CHEBI:58296"/>
        <dbReference type="ChEBI" id="CHEBI:456216"/>
        <dbReference type="EC" id="2.7.1.50"/>
    </reaction>
</comment>
<comment type="pathway">
    <text evidence="3 11">Cofactor biosynthesis; thiamine diphosphate biosynthesis; 4-methyl-5-(2-phosphoethyl)-thiazole from 5-(2-hydroxyethyl)-4-methylthiazole: step 1/1.</text>
</comment>
<evidence type="ECO:0000256" key="7">
    <source>
        <dbReference type="ARBA" id="ARBA00022777"/>
    </source>
</evidence>
<evidence type="ECO:0000256" key="6">
    <source>
        <dbReference type="ARBA" id="ARBA00022741"/>
    </source>
</evidence>
<name>A0A150HB37_9MICO</name>
<evidence type="ECO:0000256" key="9">
    <source>
        <dbReference type="ARBA" id="ARBA00022842"/>
    </source>
</evidence>
<dbReference type="EC" id="2.7.1.50" evidence="11"/>
<dbReference type="Proteomes" id="UP000243589">
    <property type="component" value="Unassembled WGS sequence"/>
</dbReference>
<proteinExistence type="inferred from homology"/>
<dbReference type="EMBL" id="LQQC01000008">
    <property type="protein sequence ID" value="KXZ58870.1"/>
    <property type="molecule type" value="Genomic_DNA"/>
</dbReference>
<evidence type="ECO:0000256" key="2">
    <source>
        <dbReference type="ARBA" id="ARBA00001946"/>
    </source>
</evidence>
<dbReference type="SUPFAM" id="SSF53613">
    <property type="entry name" value="Ribokinase-like"/>
    <property type="match status" value="1"/>
</dbReference>
<accession>A0A150HB37</accession>
<dbReference type="InterPro" id="IPR029056">
    <property type="entry name" value="Ribokinase-like"/>
</dbReference>
<evidence type="ECO:0000256" key="4">
    <source>
        <dbReference type="ARBA" id="ARBA00022679"/>
    </source>
</evidence>
<dbReference type="UniPathway" id="UPA00060">
    <property type="reaction ID" value="UER00139"/>
</dbReference>
<evidence type="ECO:0000313" key="13">
    <source>
        <dbReference type="Proteomes" id="UP000243589"/>
    </source>
</evidence>
<evidence type="ECO:0000256" key="5">
    <source>
        <dbReference type="ARBA" id="ARBA00022723"/>
    </source>
</evidence>
<keyword evidence="13" id="KW-1185">Reference proteome</keyword>
<evidence type="ECO:0000256" key="1">
    <source>
        <dbReference type="ARBA" id="ARBA00001771"/>
    </source>
</evidence>
<keyword evidence="10 11" id="KW-0784">Thiamine biosynthesis</keyword>
<keyword evidence="5 11" id="KW-0479">Metal-binding</keyword>
<dbReference type="GO" id="GO:0000287">
    <property type="term" value="F:magnesium ion binding"/>
    <property type="evidence" value="ECO:0007669"/>
    <property type="project" value="UniProtKB-UniRule"/>
</dbReference>
<keyword evidence="9 11" id="KW-0460">Magnesium</keyword>
<dbReference type="PATRIC" id="fig|479117.4.peg.742"/>
<feature type="binding site" evidence="11">
    <location>
        <position position="197"/>
    </location>
    <ligand>
        <name>substrate</name>
    </ligand>
</feature>
<reference evidence="12 13" key="1">
    <citation type="submission" date="2016-01" db="EMBL/GenBank/DDBJ databases">
        <title>Use of Whole Genome Sequencing to ascertain that Brevibacterium massiliense (Roux, Raoult 2009) is a later heterotypic synonym of Brevibacterium ravenspurgense (Mages 2008).</title>
        <authorList>
            <person name="Bernier A.-M."/>
            <person name="Burdz T."/>
            <person name="Huynh C."/>
            <person name="Pachecho A.L."/>
            <person name="Wiebe D."/>
            <person name="Bonner C."/>
            <person name="Bernard K."/>
        </authorList>
    </citation>
    <scope>NUCLEOTIDE SEQUENCE [LARGE SCALE GENOMIC DNA]</scope>
    <source>
        <strain evidence="12 13">CCUG56047</strain>
    </source>
</reference>
<evidence type="ECO:0000256" key="11">
    <source>
        <dbReference type="HAMAP-Rule" id="MF_00228"/>
    </source>
</evidence>
<comment type="caution">
    <text evidence="12">The sequence shown here is derived from an EMBL/GenBank/DDBJ whole genome shotgun (WGS) entry which is preliminary data.</text>
</comment>
<dbReference type="PRINTS" id="PR01099">
    <property type="entry name" value="HYETHTZKNASE"/>
</dbReference>
<gene>
    <name evidence="11 12" type="primary">thiM</name>
    <name evidence="12" type="ORF">Bravens_00742</name>
</gene>
<sequence>MELKDYAGTLLESLRERTPLVHCIVNTVVQQFAANVLLAAGASPAMIDHEADAADFAGIADGLLINFGTPTSHQYLSADAAIDTFNQAGKPWVLDPVGFGISAHRTSRIVRALNSGPAVVRGNASEVIGLAQQSGSARGTDSTHSVDDALGAAASLAQTGIVAAVSGESDAIVFADDSGTHTVTISGGSPYMPSVIGTGCSLGALTAAYAAAAAHTPQTQDLSQQARTGMAAATAHLHFTSAAQSAHKRANGPGTFAAHFLDGLYAARPEDLARIQTTWTTGGTA</sequence>
<organism evidence="12 13">
    <name type="scientific">Brevibacterium ravenspurgense</name>
    <dbReference type="NCBI Taxonomy" id="479117"/>
    <lineage>
        <taxon>Bacteria</taxon>
        <taxon>Bacillati</taxon>
        <taxon>Actinomycetota</taxon>
        <taxon>Actinomycetes</taxon>
        <taxon>Micrococcales</taxon>
        <taxon>Brevibacteriaceae</taxon>
        <taxon>Brevibacterium</taxon>
    </lineage>
</organism>
<dbReference type="PIRSF" id="PIRSF000513">
    <property type="entry name" value="Thz_kinase"/>
    <property type="match status" value="1"/>
</dbReference>
<dbReference type="AlphaFoldDB" id="A0A150HB37"/>
<keyword evidence="6 11" id="KW-0547">Nucleotide-binding</keyword>
<keyword evidence="8 11" id="KW-0067">ATP-binding</keyword>
<protein>
    <recommendedName>
        <fullName evidence="11">Hydroxyethylthiazole kinase</fullName>
        <ecNumber evidence="11">2.7.1.50</ecNumber>
    </recommendedName>
    <alternativeName>
        <fullName evidence="11">4-methyl-5-beta-hydroxyethylthiazole kinase</fullName>
        <shortName evidence="11">TH kinase</shortName>
        <shortName evidence="11">Thz kinase</shortName>
    </alternativeName>
</protein>
<dbReference type="Gene3D" id="3.40.1190.20">
    <property type="match status" value="1"/>
</dbReference>